<accession>A0A5Q0ME10</accession>
<gene>
    <name evidence="1" type="ORF">GFK26_27465</name>
</gene>
<proteinExistence type="predicted"/>
<protein>
    <submittedName>
        <fullName evidence="1">Uncharacterized protein</fullName>
    </submittedName>
</protein>
<evidence type="ECO:0000313" key="2">
    <source>
        <dbReference type="Proteomes" id="UP000326780"/>
    </source>
</evidence>
<name>A0A5Q0ME10_VARPD</name>
<dbReference type="AlphaFoldDB" id="A0A5Q0ME10"/>
<dbReference type="EMBL" id="CP045644">
    <property type="protein sequence ID" value="QFZ87776.1"/>
    <property type="molecule type" value="Genomic_DNA"/>
</dbReference>
<dbReference type="Proteomes" id="UP000326780">
    <property type="component" value="Chromosome"/>
</dbReference>
<evidence type="ECO:0000313" key="1">
    <source>
        <dbReference type="EMBL" id="QFZ87776.1"/>
    </source>
</evidence>
<reference evidence="1 2" key="1">
    <citation type="submission" date="2019-10" db="EMBL/GenBank/DDBJ databases">
        <title>Complete genome sequence of Variovorax paradoxus 5C-2.</title>
        <authorList>
            <person name="Gogoleva N.E."/>
            <person name="Balkin A.S."/>
        </authorList>
    </citation>
    <scope>NUCLEOTIDE SEQUENCE [LARGE SCALE GENOMIC DNA]</scope>
    <source>
        <strain evidence="1 2">5C-2</strain>
    </source>
</reference>
<organism evidence="1 2">
    <name type="scientific">Variovorax paradoxus</name>
    <dbReference type="NCBI Taxonomy" id="34073"/>
    <lineage>
        <taxon>Bacteria</taxon>
        <taxon>Pseudomonadati</taxon>
        <taxon>Pseudomonadota</taxon>
        <taxon>Betaproteobacteria</taxon>
        <taxon>Burkholderiales</taxon>
        <taxon>Comamonadaceae</taxon>
        <taxon>Variovorax</taxon>
    </lineage>
</organism>
<sequence>MTRSRTPLEAAAGKLIVAIQKEWGIEAGEPESAASEGAMHAAHGLLQAASKFGSIESVIGSGSVATYLGEQWVQAHPQVLPYIEALEGAQ</sequence>